<comment type="caution">
    <text evidence="2">The sequence shown here is derived from an EMBL/GenBank/DDBJ whole genome shotgun (WGS) entry which is preliminary data.</text>
</comment>
<dbReference type="EMBL" id="JABFXE010000466">
    <property type="protein sequence ID" value="NUQ89051.1"/>
    <property type="molecule type" value="Genomic_DNA"/>
</dbReference>
<dbReference type="AlphaFoldDB" id="A0A850C7Z4"/>
<proteinExistence type="predicted"/>
<evidence type="ECO:0000313" key="3">
    <source>
        <dbReference type="Proteomes" id="UP000574690"/>
    </source>
</evidence>
<gene>
    <name evidence="2" type="ORF">HOQ43_11385</name>
</gene>
<sequence>MSTPSDRAAVDTAGDAPQTSDLRIRGFQPLVAPAVLRGELPLGPDRAALVAD</sequence>
<name>A0A850C7Z4_9ACTN</name>
<evidence type="ECO:0000256" key="1">
    <source>
        <dbReference type="SAM" id="MobiDB-lite"/>
    </source>
</evidence>
<feature type="region of interest" description="Disordered" evidence="1">
    <location>
        <begin position="1"/>
        <end position="21"/>
    </location>
</feature>
<protein>
    <submittedName>
        <fullName evidence="2">3-deoxy-7-phosphoheptulonate synthase</fullName>
    </submittedName>
</protein>
<accession>A0A850C7Z4</accession>
<organism evidence="2 3">
    <name type="scientific">Glycomyces artemisiae</name>
    <dbReference type="NCBI Taxonomy" id="1076443"/>
    <lineage>
        <taxon>Bacteria</taxon>
        <taxon>Bacillati</taxon>
        <taxon>Actinomycetota</taxon>
        <taxon>Actinomycetes</taxon>
        <taxon>Glycomycetales</taxon>
        <taxon>Glycomycetaceae</taxon>
        <taxon>Glycomyces</taxon>
    </lineage>
</organism>
<feature type="non-terminal residue" evidence="2">
    <location>
        <position position="52"/>
    </location>
</feature>
<dbReference type="Proteomes" id="UP000574690">
    <property type="component" value="Unassembled WGS sequence"/>
</dbReference>
<evidence type="ECO:0000313" key="2">
    <source>
        <dbReference type="EMBL" id="NUQ89051.1"/>
    </source>
</evidence>
<reference evidence="2 3" key="1">
    <citation type="submission" date="2020-05" db="EMBL/GenBank/DDBJ databases">
        <title>DNA-SIP metagenomic assembled genomes.</title>
        <authorList>
            <person name="Yu J."/>
        </authorList>
    </citation>
    <scope>NUCLEOTIDE SEQUENCE [LARGE SCALE GENOMIC DNA]</scope>
    <source>
        <strain evidence="2">Bin5.27</strain>
    </source>
</reference>